<evidence type="ECO:0000313" key="2">
    <source>
        <dbReference type="Proteomes" id="UP000026915"/>
    </source>
</evidence>
<evidence type="ECO:0000313" key="1">
    <source>
        <dbReference type="EMBL" id="EOY18267.1"/>
    </source>
</evidence>
<organism evidence="1 2">
    <name type="scientific">Theobroma cacao</name>
    <name type="common">Cacao</name>
    <name type="synonym">Cocoa</name>
    <dbReference type="NCBI Taxonomy" id="3641"/>
    <lineage>
        <taxon>Eukaryota</taxon>
        <taxon>Viridiplantae</taxon>
        <taxon>Streptophyta</taxon>
        <taxon>Embryophyta</taxon>
        <taxon>Tracheophyta</taxon>
        <taxon>Spermatophyta</taxon>
        <taxon>Magnoliopsida</taxon>
        <taxon>eudicotyledons</taxon>
        <taxon>Gunneridae</taxon>
        <taxon>Pentapetalae</taxon>
        <taxon>rosids</taxon>
        <taxon>malvids</taxon>
        <taxon>Malvales</taxon>
        <taxon>Malvaceae</taxon>
        <taxon>Byttnerioideae</taxon>
        <taxon>Theobroma</taxon>
    </lineage>
</organism>
<dbReference type="Gene3D" id="3.80.10.10">
    <property type="entry name" value="Ribonuclease Inhibitor"/>
    <property type="match status" value="1"/>
</dbReference>
<protein>
    <recommendedName>
        <fullName evidence="3">RNI-like superfamily protein</fullName>
    </recommendedName>
</protein>
<dbReference type="STRING" id="3641.A0A061FNM7"/>
<keyword evidence="2" id="KW-1185">Reference proteome</keyword>
<gene>
    <name evidence="1" type="ORF">TCM_042859</name>
</gene>
<dbReference type="InParanoid" id="A0A061FNM7"/>
<evidence type="ECO:0008006" key="3">
    <source>
        <dbReference type="Google" id="ProtNLM"/>
    </source>
</evidence>
<reference evidence="1 2" key="1">
    <citation type="journal article" date="2013" name="Genome Biol.">
        <title>The genome sequence of the most widely cultivated cacao type and its use to identify candidate genes regulating pod color.</title>
        <authorList>
            <person name="Motamayor J.C."/>
            <person name="Mockaitis K."/>
            <person name="Schmutz J."/>
            <person name="Haiminen N."/>
            <person name="Iii D.L."/>
            <person name="Cornejo O."/>
            <person name="Findley S.D."/>
            <person name="Zheng P."/>
            <person name="Utro F."/>
            <person name="Royaert S."/>
            <person name="Saski C."/>
            <person name="Jenkins J."/>
            <person name="Podicheti R."/>
            <person name="Zhao M."/>
            <person name="Scheffler B.E."/>
            <person name="Stack J.C."/>
            <person name="Feltus F.A."/>
            <person name="Mustiga G.M."/>
            <person name="Amores F."/>
            <person name="Phillips W."/>
            <person name="Marelli J.P."/>
            <person name="May G.D."/>
            <person name="Shapiro H."/>
            <person name="Ma J."/>
            <person name="Bustamante C.D."/>
            <person name="Schnell R.J."/>
            <person name="Main D."/>
            <person name="Gilbert D."/>
            <person name="Parida L."/>
            <person name="Kuhn D.N."/>
        </authorList>
    </citation>
    <scope>NUCLEOTIDE SEQUENCE [LARGE SCALE GENOMIC DNA]</scope>
    <source>
        <strain evidence="2">cv. Matina 1-6</strain>
    </source>
</reference>
<dbReference type="EMBL" id="CM001888">
    <property type="protein sequence ID" value="EOY18267.1"/>
    <property type="molecule type" value="Genomic_DNA"/>
</dbReference>
<proteinExistence type="predicted"/>
<dbReference type="AlphaFoldDB" id="A0A061FNM7"/>
<dbReference type="InterPro" id="IPR032675">
    <property type="entry name" value="LRR_dom_sf"/>
</dbReference>
<name>A0A061FNM7_THECC</name>
<dbReference type="Gramene" id="EOY18267">
    <property type="protein sequence ID" value="EOY18267"/>
    <property type="gene ID" value="TCM_042859"/>
</dbReference>
<accession>A0A061FNM7</accession>
<dbReference type="HOGENOM" id="CLU_046786_1_0_1"/>
<dbReference type="Proteomes" id="UP000026915">
    <property type="component" value="Chromosome 10"/>
</dbReference>
<sequence>MASMHDGSLEDVAITVLSFLMILQNSIDQETNGVSSLTLAKWPFPYNSNELLEPNRPLPNPRHRLSSYIFKIENLHLISVSCLTSKALASMVSNFLFLDSLIIAKCRGLQSLDMEDATGLRKFIVLDCPQLEHFYFGGSCLRCWISFNTLSRLCLQRLKKLRWIDYSAEKHNSNSLLCFLKLCPRLRRRYVTIDAKSYNMTSAKRIPGNEMIIELQKLELLKLEGFANENEEINFIKQLTPLFEARPVIIVKSNGTCSWQLIGVPELEKEGNCAYKFEEVKNLHEICPHPVHMKL</sequence>